<dbReference type="OMA" id="VKQIKLV"/>
<keyword evidence="2" id="KW-0808">Transferase</keyword>
<evidence type="ECO:0000259" key="9">
    <source>
        <dbReference type="PROSITE" id="PS50011"/>
    </source>
</evidence>
<evidence type="ECO:0000256" key="2">
    <source>
        <dbReference type="ARBA" id="ARBA00022679"/>
    </source>
</evidence>
<dbReference type="InterPro" id="IPR000719">
    <property type="entry name" value="Prot_kinase_dom"/>
</dbReference>
<dbReference type="CDD" id="cd06627">
    <property type="entry name" value="STKc_Cdc7_like"/>
    <property type="match status" value="1"/>
</dbReference>
<gene>
    <name evidence="10" type="ORF">A1Q2_07667</name>
</gene>
<dbReference type="FunFam" id="1.10.510.10:FF:000946">
    <property type="entry name" value="Probable serine/threonine-protein kinase DDB_G0284251"/>
    <property type="match status" value="1"/>
</dbReference>
<keyword evidence="5 7" id="KW-0067">ATP-binding</keyword>
<feature type="region of interest" description="Disordered" evidence="8">
    <location>
        <begin position="1126"/>
        <end position="1161"/>
    </location>
</feature>
<dbReference type="PANTHER" id="PTHR48012">
    <property type="entry name" value="STERILE20-LIKE KINASE, ISOFORM B-RELATED"/>
    <property type="match status" value="1"/>
</dbReference>
<feature type="compositionally biased region" description="Low complexity" evidence="8">
    <location>
        <begin position="1271"/>
        <end position="1281"/>
    </location>
</feature>
<dbReference type="PROSITE" id="PS00108">
    <property type="entry name" value="PROTEIN_KINASE_ST"/>
    <property type="match status" value="1"/>
</dbReference>
<feature type="compositionally biased region" description="Basic and acidic residues" evidence="8">
    <location>
        <begin position="1129"/>
        <end position="1143"/>
    </location>
</feature>
<evidence type="ECO:0000256" key="5">
    <source>
        <dbReference type="ARBA" id="ARBA00022840"/>
    </source>
</evidence>
<dbReference type="PROSITE" id="PS50011">
    <property type="entry name" value="PROTEIN_KINASE_DOM"/>
    <property type="match status" value="1"/>
</dbReference>
<evidence type="ECO:0000256" key="3">
    <source>
        <dbReference type="ARBA" id="ARBA00022723"/>
    </source>
</evidence>
<dbReference type="GO" id="GO:0046872">
    <property type="term" value="F:metal ion binding"/>
    <property type="evidence" value="ECO:0007669"/>
    <property type="project" value="UniProtKB-KW"/>
</dbReference>
<keyword evidence="4 7" id="KW-0547">Nucleotide-binding</keyword>
<name>K1VGD9_TRIAC</name>
<evidence type="ECO:0000256" key="7">
    <source>
        <dbReference type="PROSITE-ProRule" id="PRU10141"/>
    </source>
</evidence>
<dbReference type="Gene3D" id="1.10.510.10">
    <property type="entry name" value="Transferase(Phosphotransferase) domain 1"/>
    <property type="match status" value="1"/>
</dbReference>
<dbReference type="InterPro" id="IPR016024">
    <property type="entry name" value="ARM-type_fold"/>
</dbReference>
<feature type="compositionally biased region" description="Pro residues" evidence="8">
    <location>
        <begin position="530"/>
        <end position="539"/>
    </location>
</feature>
<feature type="region of interest" description="Disordered" evidence="8">
    <location>
        <begin position="337"/>
        <end position="378"/>
    </location>
</feature>
<evidence type="ECO:0000256" key="8">
    <source>
        <dbReference type="SAM" id="MobiDB-lite"/>
    </source>
</evidence>
<dbReference type="PANTHER" id="PTHR48012:SF26">
    <property type="entry name" value="SERINE_THREONINE-PROTEIN KINASE DDB_G0283821-RELATED"/>
    <property type="match status" value="1"/>
</dbReference>
<dbReference type="FunCoup" id="K1VGD9">
    <property type="interactions" value="292"/>
</dbReference>
<proteinExistence type="inferred from homology"/>
<protein>
    <recommendedName>
        <fullName evidence="1">non-specific serine/threonine protein kinase</fullName>
        <ecNumber evidence="1">2.7.11.1</ecNumber>
    </recommendedName>
</protein>
<dbReference type="InParanoid" id="K1VGD9"/>
<feature type="region of interest" description="Disordered" evidence="8">
    <location>
        <begin position="279"/>
        <end position="309"/>
    </location>
</feature>
<feature type="domain" description="Protein kinase" evidence="9">
    <location>
        <begin position="9"/>
        <end position="260"/>
    </location>
</feature>
<evidence type="ECO:0000313" key="11">
    <source>
        <dbReference type="Proteomes" id="UP000006757"/>
    </source>
</evidence>
<feature type="compositionally biased region" description="Polar residues" evidence="8">
    <location>
        <begin position="1248"/>
        <end position="1266"/>
    </location>
</feature>
<dbReference type="GO" id="GO:0005737">
    <property type="term" value="C:cytoplasm"/>
    <property type="evidence" value="ECO:0007669"/>
    <property type="project" value="TreeGrafter"/>
</dbReference>
<dbReference type="PROSITE" id="PS00107">
    <property type="entry name" value="PROTEIN_KINASE_ATP"/>
    <property type="match status" value="1"/>
</dbReference>
<evidence type="ECO:0000313" key="10">
    <source>
        <dbReference type="EMBL" id="EKC98121.1"/>
    </source>
</evidence>
<dbReference type="InterPro" id="IPR050629">
    <property type="entry name" value="STE20/SPS1-PAK"/>
</dbReference>
<feature type="compositionally biased region" description="Low complexity" evidence="8">
    <location>
        <begin position="361"/>
        <end position="372"/>
    </location>
</feature>
<accession>K1VGD9</accession>
<keyword evidence="3" id="KW-0479">Metal-binding</keyword>
<dbReference type="HOGENOM" id="CLU_001872_1_1_1"/>
<dbReference type="OrthoDB" id="8693905at2759"/>
<feature type="compositionally biased region" description="Basic and acidic residues" evidence="8">
    <location>
        <begin position="438"/>
        <end position="451"/>
    </location>
</feature>
<dbReference type="SUPFAM" id="SSF48371">
    <property type="entry name" value="ARM repeat"/>
    <property type="match status" value="1"/>
</dbReference>
<dbReference type="SUPFAM" id="SSF56112">
    <property type="entry name" value="Protein kinase-like (PK-like)"/>
    <property type="match status" value="1"/>
</dbReference>
<dbReference type="FunFam" id="1.25.10.10:FF:000583">
    <property type="entry name" value="MAP3K epsilon protein kinase 1"/>
    <property type="match status" value="1"/>
</dbReference>
<sequence length="1321" mass="145111">MSATALSNYQLGDLLGRGASGNVYRALNFLNGETVAIKSISLSTLPASSLPDIMSEIDLLKNLNHPNIVKYKGFARDKESLFIILEYCENGSLQTILKKFGKFPESLVAVYVRQVLQGLVYLHEQGVIHRDIKGANILTNKDGSVKLADFGVSSKAPTPDLAAVSDPDADNEVVGSPYWMAPEVIEQSGASTASDVWSVGCVIVELLEGKPPYGDLAPMQALWRIVQDESMRIPEGASPCFQKDPNLRVSAKNLLRHPWMQSAKKNLENDTVDVGTLKKGPAAREKVTSNGTKAPDVAPAASKDGHTVKSKKPITEYSAAIQKVQEWNEALNAAPKNFGTVRRIPNPTKKQHEPPLPPPSSSKAANPPVAAPIATGGLLQKNKHVSDVLKRAKESAEAEKWDDDFAFDETSSKISSFRSDRSENAADDANANHATVRQTKDPKDSQRDPHSAPKSNKGSARLKGIPEDYSDLAGDEDNLDLELKFSNLKKMGSFESEPKDKVKSSKDTGKEKEKERERAKPEPKREEPLAPKPEQPVRPPKAASRPLPKKSSSPEPQRPTTSPTLSPPGSRQSSLRGKAAEAANVELQKYTEDDDDDYNDIFDGPVIHPDGVALQSLQLTRRSNHSWREVEEEQDPFAEFDDDFATNSLEDNLLQTKRAALHTSVSDIIARLEAGGAPVREAADELLTLFETSPDDMGLEHYFVVNHGMLTKKHLLETRLEASKFIQHLTHSPLTLQMFISCRGLKVLVELLDEDYTVNKHLILSSLEGIGSVFDLQPDFCRMFTREGILDPLSTALLALIKDAEVGEETTKRAVDVLLLFCQVGQADVHVRAAFAHRTIMMRLLKSLTLLPRKQLVTAIKAIKHLATSPQLIEVLQNSNAMEVLVELLGETLKGSFSNEICSHIFQTIYSMCRLSKSRLEEASAAGLIPILKRTIDDSSPLKQFALPVLCDMANAGKVSRRLLWQNQGMQMYLTLLDDPYWRVSALESILAWMQDEPARVEEVLLGAAETESFIKCFCLAHGASFARILEPLLKLLRLSQHFTAALGKPRFFKKLSEALSRDYEAVVKSNLLRMLRAVIEQRRDRVTLVREFSLDAIVEKLAEEHNPVVVRDLARQIYPIVTGQAAAEPRETRERDPRDSLPRRAVSSRHHAGLSERFGSITERLSTASGRYESRGGLGVAEGLMQGLERAQAASAAQAHAAAHAALTGRSRPLSQQLPTLSPPIQHIQHIRRGSAGAVSSPLAPSMSRTGSGTSTLGPRRTSNGDAGMRKVSPPSASSAPKRRSHLMDVQWDVDENGKLAKSVKSPIRPKSQPGSPILQ</sequence>
<dbReference type="eggNOG" id="KOG0198">
    <property type="taxonomic scope" value="Eukaryota"/>
</dbReference>
<evidence type="ECO:0000256" key="4">
    <source>
        <dbReference type="ARBA" id="ARBA00022741"/>
    </source>
</evidence>
<comment type="similarity">
    <text evidence="6">Belongs to the protein kinase superfamily. STE Ser/Thr protein kinase family.</text>
</comment>
<evidence type="ECO:0000256" key="1">
    <source>
        <dbReference type="ARBA" id="ARBA00012513"/>
    </source>
</evidence>
<feature type="region of interest" description="Disordered" evidence="8">
    <location>
        <begin position="488"/>
        <end position="580"/>
    </location>
</feature>
<dbReference type="InterPro" id="IPR011989">
    <property type="entry name" value="ARM-like"/>
</dbReference>
<feature type="binding site" evidence="7">
    <location>
        <position position="38"/>
    </location>
    <ligand>
        <name>ATP</name>
        <dbReference type="ChEBI" id="CHEBI:30616"/>
    </ligand>
</feature>
<dbReference type="FunFam" id="3.30.200.20:FF:000042">
    <property type="entry name" value="Aurora kinase A"/>
    <property type="match status" value="1"/>
</dbReference>
<dbReference type="InterPro" id="IPR011009">
    <property type="entry name" value="Kinase-like_dom_sf"/>
</dbReference>
<dbReference type="InterPro" id="IPR017441">
    <property type="entry name" value="Protein_kinase_ATP_BS"/>
</dbReference>
<dbReference type="EC" id="2.7.11.1" evidence="1"/>
<reference evidence="10 11" key="1">
    <citation type="journal article" date="2012" name="Eukaryot. Cell">
        <title>Genome sequence of the Trichosporon asahii environmental strain CBS 8904.</title>
        <authorList>
            <person name="Yang R.Y."/>
            <person name="Li H.T."/>
            <person name="Zhu H."/>
            <person name="Zhou G.P."/>
            <person name="Wang M."/>
            <person name="Wang L."/>
        </authorList>
    </citation>
    <scope>NUCLEOTIDE SEQUENCE [LARGE SCALE GENOMIC DNA]</scope>
    <source>
        <strain evidence="10 11">CBS 8904</strain>
    </source>
</reference>
<dbReference type="GO" id="GO:0005524">
    <property type="term" value="F:ATP binding"/>
    <property type="evidence" value="ECO:0007669"/>
    <property type="project" value="UniProtKB-UniRule"/>
</dbReference>
<feature type="compositionally biased region" description="Basic and acidic residues" evidence="8">
    <location>
        <begin position="496"/>
        <end position="529"/>
    </location>
</feature>
<dbReference type="SMART" id="SM00220">
    <property type="entry name" value="S_TKc"/>
    <property type="match status" value="1"/>
</dbReference>
<keyword evidence="11" id="KW-1185">Reference proteome</keyword>
<dbReference type="Proteomes" id="UP000006757">
    <property type="component" value="Unassembled WGS sequence"/>
</dbReference>
<feature type="region of interest" description="Disordered" evidence="8">
    <location>
        <begin position="412"/>
        <end position="475"/>
    </location>
</feature>
<dbReference type="STRING" id="1220162.K1VGD9"/>
<comment type="caution">
    <text evidence="10">The sequence shown here is derived from an EMBL/GenBank/DDBJ whole genome shotgun (WGS) entry which is preliminary data.</text>
</comment>
<organism evidence="10 11">
    <name type="scientific">Trichosporon asahii var. asahii (strain CBS 8904)</name>
    <name type="common">Yeast</name>
    <dbReference type="NCBI Taxonomy" id="1220162"/>
    <lineage>
        <taxon>Eukaryota</taxon>
        <taxon>Fungi</taxon>
        <taxon>Dikarya</taxon>
        <taxon>Basidiomycota</taxon>
        <taxon>Agaricomycotina</taxon>
        <taxon>Tremellomycetes</taxon>
        <taxon>Trichosporonales</taxon>
        <taxon>Trichosporonaceae</taxon>
        <taxon>Trichosporon</taxon>
    </lineage>
</organism>
<feature type="region of interest" description="Disordered" evidence="8">
    <location>
        <begin position="1233"/>
        <end position="1321"/>
    </location>
</feature>
<dbReference type="Pfam" id="PF00069">
    <property type="entry name" value="Pkinase"/>
    <property type="match status" value="1"/>
</dbReference>
<dbReference type="Gene3D" id="1.25.10.10">
    <property type="entry name" value="Leucine-rich Repeat Variant"/>
    <property type="match status" value="1"/>
</dbReference>
<feature type="compositionally biased region" description="Low complexity" evidence="8">
    <location>
        <begin position="559"/>
        <end position="570"/>
    </location>
</feature>
<dbReference type="EMBL" id="AMBO01000398">
    <property type="protein sequence ID" value="EKC98121.1"/>
    <property type="molecule type" value="Genomic_DNA"/>
</dbReference>
<dbReference type="InterPro" id="IPR008271">
    <property type="entry name" value="Ser/Thr_kinase_AS"/>
</dbReference>
<evidence type="ECO:0000256" key="6">
    <source>
        <dbReference type="ARBA" id="ARBA00025754"/>
    </source>
</evidence>
<dbReference type="GO" id="GO:0004674">
    <property type="term" value="F:protein serine/threonine kinase activity"/>
    <property type="evidence" value="ECO:0007669"/>
    <property type="project" value="UniProtKB-EC"/>
</dbReference>